<dbReference type="SUPFAM" id="SSF52172">
    <property type="entry name" value="CheY-like"/>
    <property type="match status" value="1"/>
</dbReference>
<gene>
    <name evidence="8" type="ORF">BJ971_004897</name>
</gene>
<keyword evidence="4" id="KW-0804">Transcription</keyword>
<dbReference type="Proteomes" id="UP000578112">
    <property type="component" value="Unassembled WGS sequence"/>
</dbReference>
<dbReference type="PROSITE" id="PS50110">
    <property type="entry name" value="RESPONSE_REGULATORY"/>
    <property type="match status" value="1"/>
</dbReference>
<evidence type="ECO:0000313" key="8">
    <source>
        <dbReference type="EMBL" id="MBB4764341.1"/>
    </source>
</evidence>
<evidence type="ECO:0000256" key="1">
    <source>
        <dbReference type="ARBA" id="ARBA00022553"/>
    </source>
</evidence>
<dbReference type="InterPro" id="IPR011006">
    <property type="entry name" value="CheY-like_superfamily"/>
</dbReference>
<evidence type="ECO:0000256" key="5">
    <source>
        <dbReference type="PROSITE-ProRule" id="PRU00169"/>
    </source>
</evidence>
<dbReference type="RefSeq" id="WP_184995541.1">
    <property type="nucleotide sequence ID" value="NZ_BOMK01000027.1"/>
</dbReference>
<evidence type="ECO:0000259" key="6">
    <source>
        <dbReference type="PROSITE" id="PS50043"/>
    </source>
</evidence>
<dbReference type="CDD" id="cd17535">
    <property type="entry name" value="REC_NarL-like"/>
    <property type="match status" value="1"/>
</dbReference>
<dbReference type="Pfam" id="PF00196">
    <property type="entry name" value="GerE"/>
    <property type="match status" value="1"/>
</dbReference>
<dbReference type="PANTHER" id="PTHR43214:SF24">
    <property type="entry name" value="TRANSCRIPTIONAL REGULATORY PROTEIN NARL-RELATED"/>
    <property type="match status" value="1"/>
</dbReference>
<protein>
    <submittedName>
        <fullName evidence="8">DNA-binding NarL/FixJ family response regulator</fullName>
    </submittedName>
</protein>
<evidence type="ECO:0000259" key="7">
    <source>
        <dbReference type="PROSITE" id="PS50110"/>
    </source>
</evidence>
<feature type="modified residue" description="4-aspartylphosphate" evidence="5">
    <location>
        <position position="56"/>
    </location>
</feature>
<dbReference type="SMART" id="SM00421">
    <property type="entry name" value="HTH_LUXR"/>
    <property type="match status" value="1"/>
</dbReference>
<dbReference type="EMBL" id="JACHNH010000001">
    <property type="protein sequence ID" value="MBB4764341.1"/>
    <property type="molecule type" value="Genomic_DNA"/>
</dbReference>
<proteinExistence type="predicted"/>
<comment type="caution">
    <text evidence="8">The sequence shown here is derived from an EMBL/GenBank/DDBJ whole genome shotgun (WGS) entry which is preliminary data.</text>
</comment>
<keyword evidence="9" id="KW-1185">Reference proteome</keyword>
<dbReference type="SMART" id="SM00448">
    <property type="entry name" value="REC"/>
    <property type="match status" value="1"/>
</dbReference>
<evidence type="ECO:0000313" key="9">
    <source>
        <dbReference type="Proteomes" id="UP000578112"/>
    </source>
</evidence>
<feature type="domain" description="Response regulatory" evidence="7">
    <location>
        <begin position="5"/>
        <end position="123"/>
    </location>
</feature>
<evidence type="ECO:0000256" key="2">
    <source>
        <dbReference type="ARBA" id="ARBA00023015"/>
    </source>
</evidence>
<feature type="domain" description="HTH luxR-type" evidence="6">
    <location>
        <begin position="152"/>
        <end position="217"/>
    </location>
</feature>
<dbReference type="CDD" id="cd06170">
    <property type="entry name" value="LuxR_C_like"/>
    <property type="match status" value="1"/>
</dbReference>
<dbReference type="PANTHER" id="PTHR43214">
    <property type="entry name" value="TWO-COMPONENT RESPONSE REGULATOR"/>
    <property type="match status" value="1"/>
</dbReference>
<dbReference type="GO" id="GO:0003677">
    <property type="term" value="F:DNA binding"/>
    <property type="evidence" value="ECO:0007669"/>
    <property type="project" value="UniProtKB-KW"/>
</dbReference>
<evidence type="ECO:0000256" key="4">
    <source>
        <dbReference type="ARBA" id="ARBA00023163"/>
    </source>
</evidence>
<dbReference type="GO" id="GO:0006355">
    <property type="term" value="P:regulation of DNA-templated transcription"/>
    <property type="evidence" value="ECO:0007669"/>
    <property type="project" value="InterPro"/>
</dbReference>
<keyword evidence="1 5" id="KW-0597">Phosphoprotein</keyword>
<dbReference type="PROSITE" id="PS00622">
    <property type="entry name" value="HTH_LUXR_1"/>
    <property type="match status" value="1"/>
</dbReference>
<accession>A0A7W7I138</accession>
<name>A0A7W7I138_9ACTN</name>
<dbReference type="GO" id="GO:0000160">
    <property type="term" value="P:phosphorelay signal transduction system"/>
    <property type="evidence" value="ECO:0007669"/>
    <property type="project" value="InterPro"/>
</dbReference>
<dbReference type="AlphaFoldDB" id="A0A7W7I138"/>
<dbReference type="InterPro" id="IPR058245">
    <property type="entry name" value="NreC/VraR/RcsB-like_REC"/>
</dbReference>
<dbReference type="InterPro" id="IPR039420">
    <property type="entry name" value="WalR-like"/>
</dbReference>
<dbReference type="Pfam" id="PF00072">
    <property type="entry name" value="Response_reg"/>
    <property type="match status" value="1"/>
</dbReference>
<keyword evidence="3 8" id="KW-0238">DNA-binding</keyword>
<dbReference type="PRINTS" id="PR00038">
    <property type="entry name" value="HTHLUXR"/>
</dbReference>
<keyword evidence="2" id="KW-0805">Transcription regulation</keyword>
<dbReference type="Gene3D" id="3.40.50.2300">
    <property type="match status" value="1"/>
</dbReference>
<sequence length="230" mass="24625">MSPIRIVVVDDHDVVRTAFAALLATQADFSVVATALDGEDAVAVCREHRPDLVLMDVRMPVLDGIEATRRILAESGEHGPRILILTTFDLDEHVYDALAAGASGFLLKDVTAERLFDAVRVVAAGEALLAPAITRRLVEEFARLRRQRRAPDGAGLGALTPRETEVLCLIAEGLSNPEIAARLVVGEETVKTHVSRVLGKLGLRDRTQAVVVAYESGLIVPGRRGPAATG</sequence>
<dbReference type="InterPro" id="IPR001789">
    <property type="entry name" value="Sig_transdc_resp-reg_receiver"/>
</dbReference>
<organism evidence="8 9">
    <name type="scientific">Actinoplanes digitatis</name>
    <dbReference type="NCBI Taxonomy" id="1868"/>
    <lineage>
        <taxon>Bacteria</taxon>
        <taxon>Bacillati</taxon>
        <taxon>Actinomycetota</taxon>
        <taxon>Actinomycetes</taxon>
        <taxon>Micromonosporales</taxon>
        <taxon>Micromonosporaceae</taxon>
        <taxon>Actinoplanes</taxon>
    </lineage>
</organism>
<evidence type="ECO:0000256" key="3">
    <source>
        <dbReference type="ARBA" id="ARBA00023125"/>
    </source>
</evidence>
<dbReference type="InterPro" id="IPR000792">
    <property type="entry name" value="Tscrpt_reg_LuxR_C"/>
</dbReference>
<dbReference type="PROSITE" id="PS50043">
    <property type="entry name" value="HTH_LUXR_2"/>
    <property type="match status" value="1"/>
</dbReference>
<reference evidence="8 9" key="1">
    <citation type="submission" date="2020-08" db="EMBL/GenBank/DDBJ databases">
        <title>Sequencing the genomes of 1000 actinobacteria strains.</title>
        <authorList>
            <person name="Klenk H.-P."/>
        </authorList>
    </citation>
    <scope>NUCLEOTIDE SEQUENCE [LARGE SCALE GENOMIC DNA]</scope>
    <source>
        <strain evidence="8 9">DSM 43149</strain>
    </source>
</reference>